<sequence length="94" mass="10873">MHKKPGDVYVVHRIEEEEEEGKEKEEEEEEEEEESKRSLVSPPLSLAISASHIYKKKSPNVLQETNVRDREPLPPPPYHEDRRERVGDGGLQEG</sequence>
<accession>A0A834JU40</accession>
<feature type="compositionally biased region" description="Basic and acidic residues" evidence="1">
    <location>
        <begin position="1"/>
        <end position="15"/>
    </location>
</feature>
<dbReference type="AlphaFoldDB" id="A0A834JU40"/>
<feature type="region of interest" description="Disordered" evidence="1">
    <location>
        <begin position="1"/>
        <end position="94"/>
    </location>
</feature>
<evidence type="ECO:0000256" key="1">
    <source>
        <dbReference type="SAM" id="MobiDB-lite"/>
    </source>
</evidence>
<keyword evidence="3" id="KW-1185">Reference proteome</keyword>
<name>A0A834JU40_VESPE</name>
<dbReference type="Proteomes" id="UP000600918">
    <property type="component" value="Unassembled WGS sequence"/>
</dbReference>
<feature type="compositionally biased region" description="Basic and acidic residues" evidence="1">
    <location>
        <begin position="66"/>
        <end position="87"/>
    </location>
</feature>
<organism evidence="2 3">
    <name type="scientific">Vespula pensylvanica</name>
    <name type="common">Western yellow jacket</name>
    <name type="synonym">Wasp</name>
    <dbReference type="NCBI Taxonomy" id="30213"/>
    <lineage>
        <taxon>Eukaryota</taxon>
        <taxon>Metazoa</taxon>
        <taxon>Ecdysozoa</taxon>
        <taxon>Arthropoda</taxon>
        <taxon>Hexapoda</taxon>
        <taxon>Insecta</taxon>
        <taxon>Pterygota</taxon>
        <taxon>Neoptera</taxon>
        <taxon>Endopterygota</taxon>
        <taxon>Hymenoptera</taxon>
        <taxon>Apocrita</taxon>
        <taxon>Aculeata</taxon>
        <taxon>Vespoidea</taxon>
        <taxon>Vespidae</taxon>
        <taxon>Vespinae</taxon>
        <taxon>Vespula</taxon>
    </lineage>
</organism>
<reference evidence="2" key="1">
    <citation type="journal article" date="2020" name="G3 (Bethesda)">
        <title>High-Quality Assemblies for Three Invasive Social Wasps from the &lt;i&gt;Vespula&lt;/i&gt; Genus.</title>
        <authorList>
            <person name="Harrop T.W.R."/>
            <person name="Guhlin J."/>
            <person name="McLaughlin G.M."/>
            <person name="Permina E."/>
            <person name="Stockwell P."/>
            <person name="Gilligan J."/>
            <person name="Le Lec M.F."/>
            <person name="Gruber M.A.M."/>
            <person name="Quinn O."/>
            <person name="Lovegrove M."/>
            <person name="Duncan E.J."/>
            <person name="Remnant E.J."/>
            <person name="Van Eeckhoven J."/>
            <person name="Graham B."/>
            <person name="Knapp R.A."/>
            <person name="Langford K.W."/>
            <person name="Kronenberg Z."/>
            <person name="Press M.O."/>
            <person name="Eacker S.M."/>
            <person name="Wilson-Rankin E.E."/>
            <person name="Purcell J."/>
            <person name="Lester P.J."/>
            <person name="Dearden P.K."/>
        </authorList>
    </citation>
    <scope>NUCLEOTIDE SEQUENCE</scope>
    <source>
        <strain evidence="2">Volc-1</strain>
    </source>
</reference>
<gene>
    <name evidence="2" type="ORF">H0235_016997</name>
</gene>
<evidence type="ECO:0000313" key="3">
    <source>
        <dbReference type="Proteomes" id="UP000600918"/>
    </source>
</evidence>
<protein>
    <submittedName>
        <fullName evidence="2">Uncharacterized protein</fullName>
    </submittedName>
</protein>
<dbReference type="EMBL" id="JACSDY010000021">
    <property type="protein sequence ID" value="KAF7394402.1"/>
    <property type="molecule type" value="Genomic_DNA"/>
</dbReference>
<feature type="compositionally biased region" description="Acidic residues" evidence="1">
    <location>
        <begin position="16"/>
        <end position="33"/>
    </location>
</feature>
<proteinExistence type="predicted"/>
<comment type="caution">
    <text evidence="2">The sequence shown here is derived from an EMBL/GenBank/DDBJ whole genome shotgun (WGS) entry which is preliminary data.</text>
</comment>
<evidence type="ECO:0000313" key="2">
    <source>
        <dbReference type="EMBL" id="KAF7394402.1"/>
    </source>
</evidence>